<dbReference type="OrthoDB" id="5859719at2759"/>
<proteinExistence type="predicted"/>
<sequence length="178" mass="20572">MYFLHFALSSFAAIASLLDRSTPLRDCVQLLYEMSCAWFDSCSFDWIEIELAWNNLFVTMGRGVELNEDEVTMVTHLEQGYCQLLLRIMDHIYSMGSVPQNHEKYFILYNDPSDPELLITRSHPNVQSLLWNDNLLLTVLRGAQARFRLSPELDVAPIFSSTFYDCLNALGWSEGMWV</sequence>
<keyword evidence="1" id="KW-0732">Signal</keyword>
<accession>A0A3P7KZ26</accession>
<feature type="chain" id="PRO_5018238463" evidence="1">
    <location>
        <begin position="24"/>
        <end position="178"/>
    </location>
</feature>
<evidence type="ECO:0000313" key="3">
    <source>
        <dbReference type="Proteomes" id="UP000270094"/>
    </source>
</evidence>
<organism evidence="2 3">
    <name type="scientific">Strongylus vulgaris</name>
    <name type="common">Blood worm</name>
    <dbReference type="NCBI Taxonomy" id="40348"/>
    <lineage>
        <taxon>Eukaryota</taxon>
        <taxon>Metazoa</taxon>
        <taxon>Ecdysozoa</taxon>
        <taxon>Nematoda</taxon>
        <taxon>Chromadorea</taxon>
        <taxon>Rhabditida</taxon>
        <taxon>Rhabditina</taxon>
        <taxon>Rhabditomorpha</taxon>
        <taxon>Strongyloidea</taxon>
        <taxon>Strongylidae</taxon>
        <taxon>Strongylus</taxon>
    </lineage>
</organism>
<protein>
    <submittedName>
        <fullName evidence="2">Uncharacterized protein</fullName>
    </submittedName>
</protein>
<gene>
    <name evidence="2" type="ORF">SVUK_LOCUS7430</name>
</gene>
<name>A0A3P7KZ26_STRVU</name>
<reference evidence="2 3" key="1">
    <citation type="submission" date="2018-11" db="EMBL/GenBank/DDBJ databases">
        <authorList>
            <consortium name="Pathogen Informatics"/>
        </authorList>
    </citation>
    <scope>NUCLEOTIDE SEQUENCE [LARGE SCALE GENOMIC DNA]</scope>
</reference>
<dbReference type="AlphaFoldDB" id="A0A3P7KZ26"/>
<keyword evidence="3" id="KW-1185">Reference proteome</keyword>
<evidence type="ECO:0000313" key="2">
    <source>
        <dbReference type="EMBL" id="VDM72432.1"/>
    </source>
</evidence>
<dbReference type="EMBL" id="UYYB01025331">
    <property type="protein sequence ID" value="VDM72432.1"/>
    <property type="molecule type" value="Genomic_DNA"/>
</dbReference>
<feature type="signal peptide" evidence="1">
    <location>
        <begin position="1"/>
        <end position="23"/>
    </location>
</feature>
<evidence type="ECO:0000256" key="1">
    <source>
        <dbReference type="SAM" id="SignalP"/>
    </source>
</evidence>
<dbReference type="Proteomes" id="UP000270094">
    <property type="component" value="Unassembled WGS sequence"/>
</dbReference>